<proteinExistence type="predicted"/>
<evidence type="ECO:0000313" key="4">
    <source>
        <dbReference type="Proteomes" id="UP000638648"/>
    </source>
</evidence>
<feature type="signal peptide" evidence="2">
    <location>
        <begin position="1"/>
        <end position="34"/>
    </location>
</feature>
<dbReference type="RefSeq" id="WP_192750638.1">
    <property type="nucleotide sequence ID" value="NZ_BAABJL010000147.1"/>
</dbReference>
<reference evidence="3" key="1">
    <citation type="submission" date="2020-10" db="EMBL/GenBank/DDBJ databases">
        <title>Sequencing the genomes of 1000 actinobacteria strains.</title>
        <authorList>
            <person name="Klenk H.-P."/>
        </authorList>
    </citation>
    <scope>NUCLEOTIDE SEQUENCE</scope>
    <source>
        <strain evidence="3">DSM 45354</strain>
    </source>
</reference>
<evidence type="ECO:0008006" key="5">
    <source>
        <dbReference type="Google" id="ProtNLM"/>
    </source>
</evidence>
<evidence type="ECO:0000256" key="1">
    <source>
        <dbReference type="SAM" id="MobiDB-lite"/>
    </source>
</evidence>
<feature type="chain" id="PRO_5037689994" description="Secreted protein" evidence="2">
    <location>
        <begin position="35"/>
        <end position="198"/>
    </location>
</feature>
<protein>
    <recommendedName>
        <fullName evidence="5">Secreted protein</fullName>
    </recommendedName>
</protein>
<evidence type="ECO:0000313" key="3">
    <source>
        <dbReference type="EMBL" id="MBE1606530.1"/>
    </source>
</evidence>
<organism evidence="3 4">
    <name type="scientific">Actinopolymorpha pittospori</name>
    <dbReference type="NCBI Taxonomy" id="648752"/>
    <lineage>
        <taxon>Bacteria</taxon>
        <taxon>Bacillati</taxon>
        <taxon>Actinomycetota</taxon>
        <taxon>Actinomycetes</taxon>
        <taxon>Propionibacteriales</taxon>
        <taxon>Actinopolymorphaceae</taxon>
        <taxon>Actinopolymorpha</taxon>
    </lineage>
</organism>
<sequence length="198" mass="20767">MSITAFARRSAYAAVPRAALSAALAFSASTPAAAQRALFTEETAGAFWAPTHECAEGGPVQGTLLVQTTRVFESPDRDDANPTVRVQFLAVCPDGRSFSWAAGSVPATLTSTEDLRSVTASGAGVARDNLGGTHQISFDVAWTGVGSLEVDRPAPGSMRKEREATATGQVIFDGEAIVDGSNNHPTREAPFVRVDTER</sequence>
<keyword evidence="2" id="KW-0732">Signal</keyword>
<accession>A0A927MTB1</accession>
<dbReference type="AlphaFoldDB" id="A0A927MTB1"/>
<dbReference type="EMBL" id="JADBEM010000001">
    <property type="protein sequence ID" value="MBE1606530.1"/>
    <property type="molecule type" value="Genomic_DNA"/>
</dbReference>
<dbReference type="Proteomes" id="UP000638648">
    <property type="component" value="Unassembled WGS sequence"/>
</dbReference>
<name>A0A927MTB1_9ACTN</name>
<gene>
    <name evidence="3" type="ORF">HEB94_003378</name>
</gene>
<comment type="caution">
    <text evidence="3">The sequence shown here is derived from an EMBL/GenBank/DDBJ whole genome shotgun (WGS) entry which is preliminary data.</text>
</comment>
<evidence type="ECO:0000256" key="2">
    <source>
        <dbReference type="SAM" id="SignalP"/>
    </source>
</evidence>
<feature type="region of interest" description="Disordered" evidence="1">
    <location>
        <begin position="177"/>
        <end position="198"/>
    </location>
</feature>
<keyword evidence="4" id="KW-1185">Reference proteome</keyword>